<organism evidence="3 4">
    <name type="scientific">Alteromonas salexigens</name>
    <dbReference type="NCBI Taxonomy" id="2982530"/>
    <lineage>
        <taxon>Bacteria</taxon>
        <taxon>Pseudomonadati</taxon>
        <taxon>Pseudomonadota</taxon>
        <taxon>Gammaproteobacteria</taxon>
        <taxon>Alteromonadales</taxon>
        <taxon>Alteromonadaceae</taxon>
        <taxon>Alteromonas/Salinimonas group</taxon>
        <taxon>Alteromonas</taxon>
    </lineage>
</organism>
<evidence type="ECO:0000256" key="2">
    <source>
        <dbReference type="SAM" id="Phobius"/>
    </source>
</evidence>
<dbReference type="Proteomes" id="UP001209257">
    <property type="component" value="Unassembled WGS sequence"/>
</dbReference>
<accession>A0ABT2VKI3</accession>
<keyword evidence="2" id="KW-1133">Transmembrane helix</keyword>
<comment type="caution">
    <text evidence="3">The sequence shown here is derived from an EMBL/GenBank/DDBJ whole genome shotgun (WGS) entry which is preliminary data.</text>
</comment>
<feature type="transmembrane region" description="Helical" evidence="2">
    <location>
        <begin position="37"/>
        <end position="57"/>
    </location>
</feature>
<proteinExistence type="predicted"/>
<evidence type="ECO:0008006" key="5">
    <source>
        <dbReference type="Google" id="ProtNLM"/>
    </source>
</evidence>
<dbReference type="RefSeq" id="WP_262992495.1">
    <property type="nucleotide sequence ID" value="NZ_JAOTJC010000006.1"/>
</dbReference>
<keyword evidence="4" id="KW-1185">Reference proteome</keyword>
<protein>
    <recommendedName>
        <fullName evidence="5">Cardiolipin synthase N-terminal domain-containing protein</fullName>
    </recommendedName>
</protein>
<keyword evidence="2" id="KW-0472">Membrane</keyword>
<reference evidence="4" key="1">
    <citation type="submission" date="2023-07" db="EMBL/GenBank/DDBJ databases">
        <title>Study on multiphase classification of strain Alteromonas salexigens isolated from the Yellow Sea.</title>
        <authorList>
            <person name="Sun L."/>
        </authorList>
    </citation>
    <scope>NUCLEOTIDE SEQUENCE [LARGE SCALE GENOMIC DNA]</scope>
    <source>
        <strain evidence="4">ASW11-19</strain>
    </source>
</reference>
<dbReference type="EMBL" id="JAOTJC010000006">
    <property type="protein sequence ID" value="MCU7553792.1"/>
    <property type="molecule type" value="Genomic_DNA"/>
</dbReference>
<evidence type="ECO:0000313" key="4">
    <source>
        <dbReference type="Proteomes" id="UP001209257"/>
    </source>
</evidence>
<evidence type="ECO:0000313" key="3">
    <source>
        <dbReference type="EMBL" id="MCU7553792.1"/>
    </source>
</evidence>
<gene>
    <name evidence="3" type="ORF">OCL06_04165</name>
</gene>
<keyword evidence="2" id="KW-0812">Transmembrane</keyword>
<sequence length="89" mass="9463">MFELFFVGLLILHLLLAVSMSVKLFKQSKIKGDARVILFLALWLIPLIGAALVSDFLKVKMVNKRNGGVVVNSPGGNGSGSCSPDSGCD</sequence>
<feature type="region of interest" description="Disordered" evidence="1">
    <location>
        <begin position="70"/>
        <end position="89"/>
    </location>
</feature>
<name>A0ABT2VKI3_9ALTE</name>
<evidence type="ECO:0000256" key="1">
    <source>
        <dbReference type="SAM" id="MobiDB-lite"/>
    </source>
</evidence>